<dbReference type="Gene3D" id="3.40.50.2000">
    <property type="entry name" value="Glycogen Phosphorylase B"/>
    <property type="match status" value="2"/>
</dbReference>
<keyword evidence="1" id="KW-0808">Transferase</keyword>
<gene>
    <name evidence="3" type="ORF">ACFP3M_30755</name>
</gene>
<dbReference type="RefSeq" id="WP_345077098.1">
    <property type="nucleotide sequence ID" value="NZ_BAAAWG010000001.1"/>
</dbReference>
<dbReference type="InterPro" id="IPR050426">
    <property type="entry name" value="Glycosyltransferase_28"/>
</dbReference>
<dbReference type="InterPro" id="IPR002213">
    <property type="entry name" value="UDP_glucos_trans"/>
</dbReference>
<dbReference type="InterPro" id="IPR010610">
    <property type="entry name" value="EryCIII-like_C"/>
</dbReference>
<accession>A0ABW1FUG8</accession>
<dbReference type="EMBL" id="JBHSPW010000019">
    <property type="protein sequence ID" value="MFC5897193.1"/>
    <property type="molecule type" value="Genomic_DNA"/>
</dbReference>
<organism evidence="3 4">
    <name type="scientific">Streptomyces ramulosus</name>
    <dbReference type="NCBI Taxonomy" id="47762"/>
    <lineage>
        <taxon>Bacteria</taxon>
        <taxon>Bacillati</taxon>
        <taxon>Actinomycetota</taxon>
        <taxon>Actinomycetes</taxon>
        <taxon>Kitasatosporales</taxon>
        <taxon>Streptomycetaceae</taxon>
        <taxon>Streptomyces</taxon>
    </lineage>
</organism>
<evidence type="ECO:0000313" key="3">
    <source>
        <dbReference type="EMBL" id="MFC5897193.1"/>
    </source>
</evidence>
<comment type="caution">
    <text evidence="3">The sequence shown here is derived from an EMBL/GenBank/DDBJ whole genome shotgun (WGS) entry which is preliminary data.</text>
</comment>
<evidence type="ECO:0000259" key="2">
    <source>
        <dbReference type="Pfam" id="PF06722"/>
    </source>
</evidence>
<keyword evidence="4" id="KW-1185">Reference proteome</keyword>
<dbReference type="PANTHER" id="PTHR48050">
    <property type="entry name" value="STEROL 3-BETA-GLUCOSYLTRANSFERASE"/>
    <property type="match status" value="1"/>
</dbReference>
<feature type="domain" description="Erythromycin biosynthesis protein CIII-like C-terminal" evidence="2">
    <location>
        <begin position="282"/>
        <end position="394"/>
    </location>
</feature>
<dbReference type="Pfam" id="PF06722">
    <property type="entry name" value="EryCIII-like_C"/>
    <property type="match status" value="1"/>
</dbReference>
<dbReference type="PANTHER" id="PTHR48050:SF13">
    <property type="entry name" value="STEROL 3-BETA-GLUCOSYLTRANSFERASE UGT80A2"/>
    <property type="match status" value="1"/>
</dbReference>
<dbReference type="SUPFAM" id="SSF53756">
    <property type="entry name" value="UDP-Glycosyltransferase/glycogen phosphorylase"/>
    <property type="match status" value="1"/>
</dbReference>
<evidence type="ECO:0000313" key="4">
    <source>
        <dbReference type="Proteomes" id="UP001596241"/>
    </source>
</evidence>
<reference evidence="4" key="1">
    <citation type="journal article" date="2019" name="Int. J. Syst. Evol. Microbiol.">
        <title>The Global Catalogue of Microorganisms (GCM) 10K type strain sequencing project: providing services to taxonomists for standard genome sequencing and annotation.</title>
        <authorList>
            <consortium name="The Broad Institute Genomics Platform"/>
            <consortium name="The Broad Institute Genome Sequencing Center for Infectious Disease"/>
            <person name="Wu L."/>
            <person name="Ma J."/>
        </authorList>
    </citation>
    <scope>NUCLEOTIDE SEQUENCE [LARGE SCALE GENOMIC DNA]</scope>
    <source>
        <strain evidence="4">CGMCC 1.15809</strain>
    </source>
</reference>
<name>A0ABW1FUG8_9ACTN</name>
<dbReference type="Proteomes" id="UP001596241">
    <property type="component" value="Unassembled WGS sequence"/>
</dbReference>
<dbReference type="CDD" id="cd03784">
    <property type="entry name" value="GT1_Gtf-like"/>
    <property type="match status" value="1"/>
</dbReference>
<protein>
    <submittedName>
        <fullName evidence="3">Glycosyltransferase</fullName>
    </submittedName>
</protein>
<sequence length="399" mass="42736">MRVLCTSTGSPSHGRAMLPLARALAGAGHTVTVAATPELAPVFHADAVTLEPVLARLPMTDPLAGSDAQLEADPTGEAHVRLVLSLLTGDHAREMYDVLAELADRVRPDVIIRDGMDMAGIVLAERLGIPQLPIPSGLVNMVDPAQLLPDLNRLRREVGVPEQEDAGSFTPYGRFDYLPQEYAFARFPAPVRAYRQTTLVDRTDGLPSWVSELPVDRPLVFAATGTALPMIVGMQEHGLQLPPGMTHPAEMLRATVEGLSRLHCSAIVATGGIPLDGVEPAPHVRLVERLAQPLLLECADLLVTHGGYNSVREAIRTGTPMAVLPNFGDQPHNAARVAELGLGRHVTENTADAVATACEELLADRDVAHRVRRAHRAALALPEVGQVAADLEKLVQQAR</sequence>
<evidence type="ECO:0000256" key="1">
    <source>
        <dbReference type="ARBA" id="ARBA00022679"/>
    </source>
</evidence>
<proteinExistence type="predicted"/>